<dbReference type="SUPFAM" id="SSF53756">
    <property type="entry name" value="UDP-Glycosyltransferase/glycogen phosphorylase"/>
    <property type="match status" value="1"/>
</dbReference>
<proteinExistence type="predicted"/>
<evidence type="ECO:0000313" key="3">
    <source>
        <dbReference type="EMBL" id="AFM27905.1"/>
    </source>
</evidence>
<evidence type="ECO:0000259" key="2">
    <source>
        <dbReference type="Pfam" id="PF13439"/>
    </source>
</evidence>
<dbReference type="AlphaFoldDB" id="I4CEB4"/>
<accession>I4CEB4</accession>
<sequence length="420" mass="47064">MHILIITDRFYPEITAPSFRILEHSRKWIELGNEVTVVTCAPNFPRGELFPGYRNALYQEEIIEGIRVIRLFSYMAPNEKLVRRVLDYASFMVSAILQSFRFPGFDLILATSPPLFVPMAGCVISRLLDRPWIFELRDLWPDSIKAVGALNGGIVSFTEKIELFLYRNSDHVISLTHSFKENLVSRGIPAEKITVVENAVDTDFFHPTNVKLDARAALGVNGKDFLAGYIGTVGMAHGIETIVHAASLCKDHEHLKFLIMGEGAERARIQELTNANGLKNVIIRDFIPREQMPSYLSCLDAFLVHLRPDPIFRTVIPSKIFEAMAMEVPIIHAVEGESACLVEDAGAGVCIPSGNAEKLAAEVIGLSAQKDRLTQMGRRGREVAKEKYSREVKARDALKCMELLLEKRSQQKHADAECEK</sequence>
<dbReference type="PATRIC" id="fig|706587.4.peg.5986"/>
<dbReference type="InterPro" id="IPR028098">
    <property type="entry name" value="Glyco_trans_4-like_N"/>
</dbReference>
<dbReference type="Pfam" id="PF00534">
    <property type="entry name" value="Glycos_transf_1"/>
    <property type="match status" value="1"/>
</dbReference>
<gene>
    <name evidence="3" type="ordered locus">Desti_5316</name>
</gene>
<dbReference type="Gene3D" id="3.40.50.2000">
    <property type="entry name" value="Glycogen Phosphorylase B"/>
    <property type="match status" value="2"/>
</dbReference>
<evidence type="ECO:0000313" key="4">
    <source>
        <dbReference type="Proteomes" id="UP000006055"/>
    </source>
</evidence>
<dbReference type="Pfam" id="PF13439">
    <property type="entry name" value="Glyco_transf_4"/>
    <property type="match status" value="1"/>
</dbReference>
<dbReference type="InterPro" id="IPR001296">
    <property type="entry name" value="Glyco_trans_1"/>
</dbReference>
<dbReference type="HOGENOM" id="CLU_009583_11_2_7"/>
<organism evidence="3 4">
    <name type="scientific">Desulfomonile tiedjei (strain ATCC 49306 / DSM 6799 / DCB-1)</name>
    <dbReference type="NCBI Taxonomy" id="706587"/>
    <lineage>
        <taxon>Bacteria</taxon>
        <taxon>Pseudomonadati</taxon>
        <taxon>Thermodesulfobacteriota</taxon>
        <taxon>Desulfomonilia</taxon>
        <taxon>Desulfomonilales</taxon>
        <taxon>Desulfomonilaceae</taxon>
        <taxon>Desulfomonile</taxon>
    </lineage>
</organism>
<dbReference type="KEGG" id="dti:Desti_5316"/>
<feature type="domain" description="Glycosyltransferase subfamily 4-like N-terminal" evidence="2">
    <location>
        <begin position="21"/>
        <end position="203"/>
    </location>
</feature>
<keyword evidence="3" id="KW-0808">Transferase</keyword>
<dbReference type="GO" id="GO:0016758">
    <property type="term" value="F:hexosyltransferase activity"/>
    <property type="evidence" value="ECO:0007669"/>
    <property type="project" value="TreeGrafter"/>
</dbReference>
<name>I4CEB4_DESTA</name>
<evidence type="ECO:0000259" key="1">
    <source>
        <dbReference type="Pfam" id="PF00534"/>
    </source>
</evidence>
<keyword evidence="4" id="KW-1185">Reference proteome</keyword>
<reference evidence="4" key="1">
    <citation type="submission" date="2012-06" db="EMBL/GenBank/DDBJ databases">
        <title>Complete sequence of chromosome of Desulfomonile tiedjei DSM 6799.</title>
        <authorList>
            <person name="Lucas S."/>
            <person name="Copeland A."/>
            <person name="Lapidus A."/>
            <person name="Glavina del Rio T."/>
            <person name="Dalin E."/>
            <person name="Tice H."/>
            <person name="Bruce D."/>
            <person name="Goodwin L."/>
            <person name="Pitluck S."/>
            <person name="Peters L."/>
            <person name="Ovchinnikova G."/>
            <person name="Zeytun A."/>
            <person name="Lu M."/>
            <person name="Kyrpides N."/>
            <person name="Mavromatis K."/>
            <person name="Ivanova N."/>
            <person name="Brettin T."/>
            <person name="Detter J.C."/>
            <person name="Han C."/>
            <person name="Larimer F."/>
            <person name="Land M."/>
            <person name="Hauser L."/>
            <person name="Markowitz V."/>
            <person name="Cheng J.-F."/>
            <person name="Hugenholtz P."/>
            <person name="Woyke T."/>
            <person name="Wu D."/>
            <person name="Spring S."/>
            <person name="Schroeder M."/>
            <person name="Brambilla E."/>
            <person name="Klenk H.-P."/>
            <person name="Eisen J.A."/>
        </authorList>
    </citation>
    <scope>NUCLEOTIDE SEQUENCE [LARGE SCALE GENOMIC DNA]</scope>
    <source>
        <strain evidence="4">ATCC 49306 / DSM 6799 / DCB-1</strain>
    </source>
</reference>
<dbReference type="PANTHER" id="PTHR45947:SF3">
    <property type="entry name" value="SULFOQUINOVOSYL TRANSFERASE SQD2"/>
    <property type="match status" value="1"/>
</dbReference>
<dbReference type="CDD" id="cd03794">
    <property type="entry name" value="GT4_WbuB-like"/>
    <property type="match status" value="1"/>
</dbReference>
<dbReference type="PANTHER" id="PTHR45947">
    <property type="entry name" value="SULFOQUINOVOSYL TRANSFERASE SQD2"/>
    <property type="match status" value="1"/>
</dbReference>
<dbReference type="STRING" id="706587.Desti_5316"/>
<dbReference type="EMBL" id="CP003360">
    <property type="protein sequence ID" value="AFM27905.1"/>
    <property type="molecule type" value="Genomic_DNA"/>
</dbReference>
<feature type="domain" description="Glycosyl transferase family 1" evidence="1">
    <location>
        <begin position="214"/>
        <end position="382"/>
    </location>
</feature>
<dbReference type="eggNOG" id="COG0438">
    <property type="taxonomic scope" value="Bacteria"/>
</dbReference>
<protein>
    <submittedName>
        <fullName evidence="3">Glycosyltransferase</fullName>
    </submittedName>
</protein>
<dbReference type="OrthoDB" id="9787293at2"/>
<dbReference type="RefSeq" id="WP_014813004.1">
    <property type="nucleotide sequence ID" value="NC_018025.1"/>
</dbReference>
<dbReference type="Proteomes" id="UP000006055">
    <property type="component" value="Chromosome"/>
</dbReference>
<dbReference type="InterPro" id="IPR050194">
    <property type="entry name" value="Glycosyltransferase_grp1"/>
</dbReference>